<keyword evidence="12 15" id="KW-0238">DNA-binding</keyword>
<comment type="caution">
    <text evidence="15">Lacks conserved residue(s) required for the propagation of feature annotation.</text>
</comment>
<protein>
    <recommendedName>
        <fullName evidence="15">Minor capsid protein L2</fullName>
    </recommendedName>
</protein>
<dbReference type="Proteomes" id="UP000123284">
    <property type="component" value="Segment"/>
</dbReference>
<keyword evidence="3 15" id="KW-0167">Capsid protein</keyword>
<accession>W5ZT00</accession>
<keyword evidence="18" id="KW-1185">Reference proteome</keyword>
<sequence>MPILARSRKRRAAPQDLYPACKQANTCPPDVLAKMENDTWADRILKWASGFLYFGNLGISTGRGTGGGFGYAPIGGSGVATGGRTVVRPGIGANVVVPGEAVPTETLGPLDPSVIPLDTLPSVEPDVLLPPGRPEVYEDSLGPRIPPERLPAAYDEDGPPVHVPAVPADPAVHEGTPAVLEVPTEQAIVSHSQFANPAFEASIVDITGAADISGQQSITVHHGAEGHIIGGDVLINPFLESTETLEGEHIPLRSFTSSMRDEFEYNEETPLQSTPTERPAPRGRRLGNTRYFRQVKVEDTLFLHHPQRLVTFDNPVYEGEDSYGFAEALDPSAPYPDLDFRDLKSLSRVEYGRNPQGLVRVSRVGKAHGTMLRSGLRIGPETHYFMDLSEIAVESELSLHAETSHMVGREAAQVTPLMEEISLISEAGSVYSDSDLLDVIEDLGERLQLVIGSGRNRLQVPLPLRNLSYLDTSGIFVGYVIPTEGQDSTQRSDIEDVSEVFSAADLSPSFDWPMTDLDADFVLHPSLLKRRRRFYWSFADGGLASRTK</sequence>
<keyword evidence="8 15" id="KW-0426">Late protein</keyword>
<evidence type="ECO:0000256" key="9">
    <source>
        <dbReference type="ARBA" id="ARBA00022952"/>
    </source>
</evidence>
<keyword evidence="1 15" id="KW-1163">Viral penetration into host nucleus</keyword>
<keyword evidence="7 15" id="KW-0946">Virion</keyword>
<evidence type="ECO:0000256" key="1">
    <source>
        <dbReference type="ARBA" id="ARBA00022524"/>
    </source>
</evidence>
<evidence type="ECO:0000256" key="16">
    <source>
        <dbReference type="SAM" id="MobiDB-lite"/>
    </source>
</evidence>
<keyword evidence="14 15" id="KW-1160">Virus entry into host cell</keyword>
<evidence type="ECO:0000256" key="11">
    <source>
        <dbReference type="ARBA" id="ARBA00023120"/>
    </source>
</evidence>
<evidence type="ECO:0000256" key="3">
    <source>
        <dbReference type="ARBA" id="ARBA00022561"/>
    </source>
</evidence>
<dbReference type="GO" id="GO:0046718">
    <property type="term" value="P:symbiont entry into host cell"/>
    <property type="evidence" value="ECO:0007669"/>
    <property type="project" value="UniProtKB-KW"/>
</dbReference>
<comment type="subcellular location">
    <subcellularLocation>
        <location evidence="15">Virion</location>
    </subcellularLocation>
    <subcellularLocation>
        <location evidence="15">Host nucleus</location>
    </subcellularLocation>
</comment>
<evidence type="ECO:0000256" key="12">
    <source>
        <dbReference type="ARBA" id="ARBA00023125"/>
    </source>
</evidence>
<comment type="function">
    <text evidence="15">Minor protein of the capsid that localizes along the inner surface of the virion, within the central cavities beneath the L1 pentamers. Plays a role in capsid stabilization through interaction with the major capsid protein L1. Once the virion enters the host cell, L2 escorts the genomic DNA into the nucleus by promoting escape from the endosomal compartments and traffic through the host Golgi network. Mechanistically, the C-terminus of L2 possesses a cell-penetrating peptide that protudes from the host endosome, interacts with host cytoplasmic retromer cargo and thereby mediates the capsid delivery to the host trans-Golgi network. Plays a role through its interaction with host dynein in the intracellular microtubule-dependent transport of viral capsid toward the nucleus. Mediates the viral genome import into the nucleus through binding to host importins. Once within the nucleus, L2 localizes viral genomes to host PML bodies in order to activate early gene expression for establishment of infection. Later on, promotes late gene expression by interacting with the viral E2 protein and by inhibiting its transcriptional activation functions. During virion assembly, encapsidates the genome by direct interaction with the viral DNA.</text>
</comment>
<dbReference type="GO" id="GO:0003677">
    <property type="term" value="F:DNA binding"/>
    <property type="evidence" value="ECO:0007669"/>
    <property type="project" value="UniProtKB-UniRule"/>
</dbReference>
<dbReference type="InterPro" id="IPR000784">
    <property type="entry name" value="Late_L2"/>
</dbReference>
<keyword evidence="2 15" id="KW-0597">Phosphoprotein</keyword>
<evidence type="ECO:0000256" key="14">
    <source>
        <dbReference type="ARBA" id="ARBA00023296"/>
    </source>
</evidence>
<name>W5ZT00_9PAPI</name>
<feature type="region of interest" description="Disordered" evidence="16">
    <location>
        <begin position="264"/>
        <end position="287"/>
    </location>
</feature>
<feature type="disulfide bond" evidence="15">
    <location>
        <begin position="21"/>
        <end position="27"/>
    </location>
</feature>
<comment type="subunit">
    <text evidence="15">Interacts with major capsid protein L1. Interacts with E2; this interaction inhibits E2 transcriptional activity but not the DNA replication function E2. Interacts with host HSPA8; this interaction is required for L2 nuclear translocation. Interacts with host importins KPNB2 and KPNB3. Forms a complex with importin alpha2-beta1 heterodimers via interaction with the importin alpha2 adapter. Interacts with host DYNLT1; this interaction is essential for virus intracellular transport during entry. Interacts (via C-terminus) with host retromer subunits VPS35 AND VPS29.</text>
</comment>
<dbReference type="GO" id="GO:0075521">
    <property type="term" value="P:microtubule-dependent intracellular transport of viral material towards nucleus"/>
    <property type="evidence" value="ECO:0007669"/>
    <property type="project" value="UniProtKB-UniRule"/>
</dbReference>
<dbReference type="GO" id="GO:0042025">
    <property type="term" value="C:host cell nucleus"/>
    <property type="evidence" value="ECO:0007669"/>
    <property type="project" value="UniProtKB-SubCell"/>
</dbReference>
<gene>
    <name evidence="15" type="primary">L2</name>
</gene>
<dbReference type="Pfam" id="PF00513">
    <property type="entry name" value="Late_protein_L2"/>
    <property type="match status" value="1"/>
</dbReference>
<evidence type="ECO:0000256" key="6">
    <source>
        <dbReference type="ARBA" id="ARBA00022812"/>
    </source>
</evidence>
<evidence type="ECO:0000256" key="5">
    <source>
        <dbReference type="ARBA" id="ARBA00022581"/>
    </source>
</evidence>
<dbReference type="HAMAP" id="MF_04003">
    <property type="entry name" value="PPV_L2"/>
    <property type="match status" value="1"/>
</dbReference>
<dbReference type="GO" id="GO:0005198">
    <property type="term" value="F:structural molecule activity"/>
    <property type="evidence" value="ECO:0007669"/>
    <property type="project" value="UniProtKB-UniRule"/>
</dbReference>
<dbReference type="GO" id="GO:0075732">
    <property type="term" value="P:viral penetration into host nucleus"/>
    <property type="evidence" value="ECO:0007669"/>
    <property type="project" value="UniProtKB-KW"/>
</dbReference>
<dbReference type="KEGG" id="vg:18982930"/>
<keyword evidence="13 15" id="KW-1015">Disulfide bond</keyword>
<evidence type="ECO:0000256" key="13">
    <source>
        <dbReference type="ARBA" id="ARBA00023157"/>
    </source>
</evidence>
<dbReference type="GO" id="GO:0043657">
    <property type="term" value="C:host cell"/>
    <property type="evidence" value="ECO:0007669"/>
    <property type="project" value="GOC"/>
</dbReference>
<evidence type="ECO:0000256" key="15">
    <source>
        <dbReference type="HAMAP-Rule" id="MF_04003"/>
    </source>
</evidence>
<organism evidence="17 18">
    <name type="scientific">Equus asinus papillomavirus 1</name>
    <dbReference type="NCBI Taxonomy" id="1163703"/>
    <lineage>
        <taxon>Viruses</taxon>
        <taxon>Monodnaviria</taxon>
        <taxon>Shotokuvirae</taxon>
        <taxon>Cossaviricota</taxon>
        <taxon>Papovaviricetes</taxon>
        <taxon>Zurhausenvirales</taxon>
        <taxon>Papillomaviridae</taxon>
        <taxon>Firstpapillomavirinae</taxon>
        <taxon>Dyochipapillomavirus</taxon>
        <taxon>Dyochipapillomavirus 1</taxon>
    </lineage>
</organism>
<evidence type="ECO:0000313" key="17">
    <source>
        <dbReference type="EMBL" id="AHI45085.1"/>
    </source>
</evidence>
<comment type="similarity">
    <text evidence="15">Belongs to the papillomaviridae L2 protein family.</text>
</comment>
<evidence type="ECO:0000256" key="4">
    <source>
        <dbReference type="ARBA" id="ARBA00022562"/>
    </source>
</evidence>
<keyword evidence="11 15" id="KW-1176">Cytoplasmic inwards viral transport</keyword>
<dbReference type="GO" id="GO:0019028">
    <property type="term" value="C:viral capsid"/>
    <property type="evidence" value="ECO:0007669"/>
    <property type="project" value="UniProtKB-UniRule"/>
</dbReference>
<keyword evidence="6" id="KW-1040">Host Golgi apparatus</keyword>
<keyword evidence="10" id="KW-1039">Host endosome</keyword>
<reference evidence="17 18" key="1">
    <citation type="journal article" date="2014" name="Vet. Microbiol.">
        <title>Equus asinus Papillomavirus (EaPV1) provides new insights into equine papillomavirus diversity.</title>
        <authorList>
            <person name="Lecis R."/>
            <person name="Tore G."/>
            <person name="Scagliarini A."/>
            <person name="Antuofermo E."/>
            <person name="Dedola C."/>
            <person name="Cacciotto C."/>
            <person name="Dore G.M."/>
            <person name="Coradduzza E."/>
            <person name="Gallina L."/>
            <person name="Battilani M."/>
            <person name="Anfossi A.G."/>
            <person name="Muzzeddu M."/>
            <person name="Chessa B."/>
            <person name="Pittau M."/>
            <person name="Alberti A."/>
        </authorList>
    </citation>
    <scope>NUCLEOTIDE SEQUENCE [LARGE SCALE GENOMIC DNA]</scope>
    <source>
        <strain evidence="17">Asinara</strain>
    </source>
</reference>
<evidence type="ECO:0000256" key="8">
    <source>
        <dbReference type="ARBA" id="ARBA00022921"/>
    </source>
</evidence>
<comment type="PTM">
    <text evidence="15">Highly phosphorylated.</text>
</comment>
<evidence type="ECO:0000256" key="2">
    <source>
        <dbReference type="ARBA" id="ARBA00022553"/>
    </source>
</evidence>
<keyword evidence="5 15" id="KW-0945">Host-virus interaction</keyword>
<proteinExistence type="inferred from homology"/>
<evidence type="ECO:0000256" key="7">
    <source>
        <dbReference type="ARBA" id="ARBA00022844"/>
    </source>
</evidence>
<evidence type="ECO:0000313" key="18">
    <source>
        <dbReference type="Proteomes" id="UP000123284"/>
    </source>
</evidence>
<keyword evidence="9 15" id="KW-1177">Microtubular inwards viral transport</keyword>
<evidence type="ECO:0000256" key="10">
    <source>
        <dbReference type="ARBA" id="ARBA00023046"/>
    </source>
</evidence>
<dbReference type="EMBL" id="KF741371">
    <property type="protein sequence ID" value="AHI45085.1"/>
    <property type="molecule type" value="Genomic_DNA"/>
</dbReference>
<keyword evidence="4 15" id="KW-1048">Host nucleus</keyword>
<dbReference type="OrthoDB" id="8047at10239"/>